<keyword evidence="1" id="KW-0732">Signal</keyword>
<protein>
    <recommendedName>
        <fullName evidence="4">Surface layer protein A domain-containing protein</fullName>
    </recommendedName>
</protein>
<dbReference type="AlphaFoldDB" id="A0A0R2LC83"/>
<accession>A0A0R2LC83</accession>
<proteinExistence type="predicted"/>
<reference evidence="2 3" key="1">
    <citation type="journal article" date="2015" name="Genome Announc.">
        <title>Expanding the biotechnology potential of lactobacilli through comparative genomics of 213 strains and associated genera.</title>
        <authorList>
            <person name="Sun Z."/>
            <person name="Harris H.M."/>
            <person name="McCann A."/>
            <person name="Guo C."/>
            <person name="Argimon S."/>
            <person name="Zhang W."/>
            <person name="Yang X."/>
            <person name="Jeffery I.B."/>
            <person name="Cooney J.C."/>
            <person name="Kagawa T.F."/>
            <person name="Liu W."/>
            <person name="Song Y."/>
            <person name="Salvetti E."/>
            <person name="Wrobel A."/>
            <person name="Rasinkangas P."/>
            <person name="Parkhill J."/>
            <person name="Rea M.C."/>
            <person name="O'Sullivan O."/>
            <person name="Ritari J."/>
            <person name="Douillard F.P."/>
            <person name="Paul Ross R."/>
            <person name="Yang R."/>
            <person name="Briner A.E."/>
            <person name="Felis G.E."/>
            <person name="de Vos W.M."/>
            <person name="Barrangou R."/>
            <person name="Klaenhammer T.R."/>
            <person name="Caufield P.W."/>
            <person name="Cui Y."/>
            <person name="Zhang H."/>
            <person name="O'Toole P.W."/>
        </authorList>
    </citation>
    <scope>NUCLEOTIDE SEQUENCE [LARGE SCALE GENOMIC DNA]</scope>
    <source>
        <strain evidence="2 3">DSM 24716</strain>
    </source>
</reference>
<evidence type="ECO:0008006" key="4">
    <source>
        <dbReference type="Google" id="ProtNLM"/>
    </source>
</evidence>
<evidence type="ECO:0000256" key="1">
    <source>
        <dbReference type="SAM" id="SignalP"/>
    </source>
</evidence>
<keyword evidence="3" id="KW-1185">Reference proteome</keyword>
<evidence type="ECO:0000313" key="3">
    <source>
        <dbReference type="Proteomes" id="UP000051006"/>
    </source>
</evidence>
<dbReference type="PATRIC" id="fig|993692.3.peg.503"/>
<dbReference type="EMBL" id="JQCF01000012">
    <property type="protein sequence ID" value="KRN99073.1"/>
    <property type="molecule type" value="Genomic_DNA"/>
</dbReference>
<dbReference type="Proteomes" id="UP000051006">
    <property type="component" value="Unassembled WGS sequence"/>
</dbReference>
<evidence type="ECO:0000313" key="2">
    <source>
        <dbReference type="EMBL" id="KRN99073.1"/>
    </source>
</evidence>
<comment type="caution">
    <text evidence="2">The sequence shown here is derived from an EMBL/GenBank/DDBJ whole genome shotgun (WGS) entry which is preliminary data.</text>
</comment>
<name>A0A0R2LC83_9LACO</name>
<sequence>MPGGFNMKKILGYLVLSLGLLLGLNAATSNTVQADTVSPLPNDTYDFAVTTTSNLLDGYGNQLPTTVQAGTDWKVFGEFNHSDDTFFRVAPEAFINAKNGYLYQPMSQNVRVYDNEIARLYTNKGELLGQRALGKGTLWYSDRMIIVDKMTYYRVSTSEWASIGNVVPE</sequence>
<feature type="chain" id="PRO_5006419875" description="Surface layer protein A domain-containing protein" evidence="1">
    <location>
        <begin position="35"/>
        <end position="169"/>
    </location>
</feature>
<feature type="signal peptide" evidence="1">
    <location>
        <begin position="1"/>
        <end position="34"/>
    </location>
</feature>
<dbReference type="STRING" id="993692.IV57_GL000498"/>
<gene>
    <name evidence="2" type="ORF">IV57_GL000498</name>
</gene>
<organism evidence="2 3">
    <name type="scientific">Companilactobacillus kimchiensis</name>
    <dbReference type="NCBI Taxonomy" id="993692"/>
    <lineage>
        <taxon>Bacteria</taxon>
        <taxon>Bacillati</taxon>
        <taxon>Bacillota</taxon>
        <taxon>Bacilli</taxon>
        <taxon>Lactobacillales</taxon>
        <taxon>Lactobacillaceae</taxon>
        <taxon>Companilactobacillus</taxon>
    </lineage>
</organism>